<dbReference type="EMBL" id="KV454300">
    <property type="protein sequence ID" value="ODQ70482.1"/>
    <property type="molecule type" value="Genomic_DNA"/>
</dbReference>
<feature type="transmembrane region" description="Helical" evidence="8">
    <location>
        <begin position="151"/>
        <end position="168"/>
    </location>
</feature>
<feature type="transmembrane region" description="Helical" evidence="8">
    <location>
        <begin position="174"/>
        <end position="192"/>
    </location>
</feature>
<feature type="transmembrane region" description="Helical" evidence="8">
    <location>
        <begin position="212"/>
        <end position="229"/>
    </location>
</feature>
<feature type="region of interest" description="Disordered" evidence="7">
    <location>
        <begin position="1"/>
        <end position="36"/>
    </location>
</feature>
<evidence type="ECO:0000256" key="2">
    <source>
        <dbReference type="ARBA" id="ARBA00022448"/>
    </source>
</evidence>
<feature type="transmembrane region" description="Helical" evidence="8">
    <location>
        <begin position="46"/>
        <end position="71"/>
    </location>
</feature>
<keyword evidence="10" id="KW-1185">Reference proteome</keyword>
<accession>A0A1E3PZZ0</accession>
<name>A0A1E3PZZ0_LIPST</name>
<comment type="subcellular location">
    <subcellularLocation>
        <location evidence="1">Endomembrane system</location>
        <topology evidence="1">Multi-pass membrane protein</topology>
    </subcellularLocation>
</comment>
<evidence type="ECO:0000256" key="3">
    <source>
        <dbReference type="ARBA" id="ARBA00022597"/>
    </source>
</evidence>
<dbReference type="NCBIfam" id="TIGR00803">
    <property type="entry name" value="nst"/>
    <property type="match status" value="1"/>
</dbReference>
<dbReference type="AlphaFoldDB" id="A0A1E3PZZ0"/>
<evidence type="ECO:0000313" key="10">
    <source>
        <dbReference type="Proteomes" id="UP000094385"/>
    </source>
</evidence>
<feature type="transmembrane region" description="Helical" evidence="8">
    <location>
        <begin position="120"/>
        <end position="139"/>
    </location>
</feature>
<proteinExistence type="predicted"/>
<evidence type="ECO:0000256" key="8">
    <source>
        <dbReference type="SAM" id="Phobius"/>
    </source>
</evidence>
<dbReference type="InterPro" id="IPR013657">
    <property type="entry name" value="SCL35B1-4/HUT1"/>
</dbReference>
<dbReference type="GO" id="GO:0000139">
    <property type="term" value="C:Golgi membrane"/>
    <property type="evidence" value="ECO:0007669"/>
    <property type="project" value="TreeGrafter"/>
</dbReference>
<keyword evidence="4 8" id="KW-0812">Transmembrane</keyword>
<keyword evidence="5 8" id="KW-1133">Transmembrane helix</keyword>
<dbReference type="PANTHER" id="PTHR10778:SF4">
    <property type="entry name" value="NUCLEOTIDE SUGAR TRANSPORTER SLC35B4"/>
    <property type="match status" value="1"/>
</dbReference>
<sequence>MVTKTVQRIPKTRESSGTSHDKVTVSDEKPNAAVSKKNNGASVSTAYLQLGVGQLVGVLAMIFGGCCSNVFTLEAIVKEDPRAGNLITFVQFLFVAVEGYCHFFTFSRPPIFLPKPHVPFTRYAFIVTMFFLVSFLNNYVWKYHISVPVHIIFRSGGTMMSMLAGALAGKRYSIVQIASIIMLTIGVVSATLFDAKKEPNQIETTVASTKEFAIGICILFLAQALSAMMSQLTELTYKKYGNHWRENLFYMHFLSLPLFFPARKSIIDEFKTLSASPALTLVPTHLAPYVPRFLVPQNIVYLVLNGATQYICVRGVNNLAGNATAVTVTIVLNVRKCISLLCSIYIFGNNLSLGTCFGAALVFGGAAWYSLESSRLRAVQKQAKAL</sequence>
<keyword evidence="6 8" id="KW-0472">Membrane</keyword>
<dbReference type="OrthoDB" id="999962at2759"/>
<feature type="compositionally biased region" description="Basic and acidic residues" evidence="7">
    <location>
        <begin position="11"/>
        <end position="30"/>
    </location>
</feature>
<dbReference type="PANTHER" id="PTHR10778">
    <property type="entry name" value="SOLUTE CARRIER FAMILY 35 MEMBER B"/>
    <property type="match status" value="1"/>
</dbReference>
<dbReference type="Pfam" id="PF08449">
    <property type="entry name" value="UAA"/>
    <property type="match status" value="1"/>
</dbReference>
<evidence type="ECO:0000256" key="5">
    <source>
        <dbReference type="ARBA" id="ARBA00022989"/>
    </source>
</evidence>
<reference evidence="9 10" key="1">
    <citation type="journal article" date="2016" name="Proc. Natl. Acad. Sci. U.S.A.">
        <title>Comparative genomics of biotechnologically important yeasts.</title>
        <authorList>
            <person name="Riley R."/>
            <person name="Haridas S."/>
            <person name="Wolfe K.H."/>
            <person name="Lopes M.R."/>
            <person name="Hittinger C.T."/>
            <person name="Goeker M."/>
            <person name="Salamov A.A."/>
            <person name="Wisecaver J.H."/>
            <person name="Long T.M."/>
            <person name="Calvey C.H."/>
            <person name="Aerts A.L."/>
            <person name="Barry K.W."/>
            <person name="Choi C."/>
            <person name="Clum A."/>
            <person name="Coughlan A.Y."/>
            <person name="Deshpande S."/>
            <person name="Douglass A.P."/>
            <person name="Hanson S.J."/>
            <person name="Klenk H.-P."/>
            <person name="LaButti K.M."/>
            <person name="Lapidus A."/>
            <person name="Lindquist E.A."/>
            <person name="Lipzen A.M."/>
            <person name="Meier-Kolthoff J.P."/>
            <person name="Ohm R.A."/>
            <person name="Otillar R.P."/>
            <person name="Pangilinan J.L."/>
            <person name="Peng Y."/>
            <person name="Rokas A."/>
            <person name="Rosa C.A."/>
            <person name="Scheuner C."/>
            <person name="Sibirny A.A."/>
            <person name="Slot J.C."/>
            <person name="Stielow J.B."/>
            <person name="Sun H."/>
            <person name="Kurtzman C.P."/>
            <person name="Blackwell M."/>
            <person name="Grigoriev I.V."/>
            <person name="Jeffries T.W."/>
        </authorList>
    </citation>
    <scope>NUCLEOTIDE SEQUENCE [LARGE SCALE GENOMIC DNA]</scope>
    <source>
        <strain evidence="9 10">NRRL Y-11557</strain>
    </source>
</reference>
<evidence type="ECO:0008006" key="11">
    <source>
        <dbReference type="Google" id="ProtNLM"/>
    </source>
</evidence>
<evidence type="ECO:0000256" key="1">
    <source>
        <dbReference type="ARBA" id="ARBA00004127"/>
    </source>
</evidence>
<keyword evidence="3" id="KW-0762">Sugar transport</keyword>
<evidence type="ECO:0000313" key="9">
    <source>
        <dbReference type="EMBL" id="ODQ70482.1"/>
    </source>
</evidence>
<evidence type="ECO:0000256" key="4">
    <source>
        <dbReference type="ARBA" id="ARBA00022692"/>
    </source>
</evidence>
<organism evidence="9 10">
    <name type="scientific">Lipomyces starkeyi NRRL Y-11557</name>
    <dbReference type="NCBI Taxonomy" id="675824"/>
    <lineage>
        <taxon>Eukaryota</taxon>
        <taxon>Fungi</taxon>
        <taxon>Dikarya</taxon>
        <taxon>Ascomycota</taxon>
        <taxon>Saccharomycotina</taxon>
        <taxon>Lipomycetes</taxon>
        <taxon>Lipomycetales</taxon>
        <taxon>Lipomycetaceae</taxon>
        <taxon>Lipomyces</taxon>
    </lineage>
</organism>
<dbReference type="GO" id="GO:0005464">
    <property type="term" value="F:UDP-xylose transmembrane transporter activity"/>
    <property type="evidence" value="ECO:0007669"/>
    <property type="project" value="TreeGrafter"/>
</dbReference>
<gene>
    <name evidence="9" type="ORF">LIPSTDRAFT_99002</name>
</gene>
<evidence type="ECO:0000256" key="7">
    <source>
        <dbReference type="SAM" id="MobiDB-lite"/>
    </source>
</evidence>
<dbReference type="Proteomes" id="UP000094385">
    <property type="component" value="Unassembled WGS sequence"/>
</dbReference>
<dbReference type="GO" id="GO:0005789">
    <property type="term" value="C:endoplasmic reticulum membrane"/>
    <property type="evidence" value="ECO:0007669"/>
    <property type="project" value="TreeGrafter"/>
</dbReference>
<protein>
    <recommendedName>
        <fullName evidence="11">Sugar phosphate transporter domain-containing protein</fullName>
    </recommendedName>
</protein>
<keyword evidence="2" id="KW-0813">Transport</keyword>
<evidence type="ECO:0000256" key="6">
    <source>
        <dbReference type="ARBA" id="ARBA00023136"/>
    </source>
</evidence>
<feature type="transmembrane region" description="Helical" evidence="8">
    <location>
        <begin position="249"/>
        <end position="266"/>
    </location>
</feature>
<feature type="transmembrane region" description="Helical" evidence="8">
    <location>
        <begin position="83"/>
        <end position="100"/>
    </location>
</feature>
<feature type="transmembrane region" description="Helical" evidence="8">
    <location>
        <begin position="352"/>
        <end position="371"/>
    </location>
</feature>
<dbReference type="GO" id="GO:0005462">
    <property type="term" value="F:UDP-N-acetylglucosamine transmembrane transporter activity"/>
    <property type="evidence" value="ECO:0007669"/>
    <property type="project" value="TreeGrafter"/>
</dbReference>
<dbReference type="STRING" id="675824.A0A1E3PZZ0"/>